<name>A0A2G4YSV2_9PROT</name>
<protein>
    <recommendedName>
        <fullName evidence="1">Lipocalin-like domain-containing protein</fullName>
    </recommendedName>
</protein>
<dbReference type="InterPro" id="IPR024311">
    <property type="entry name" value="Lipocalin-like"/>
</dbReference>
<feature type="domain" description="Lipocalin-like" evidence="1">
    <location>
        <begin position="8"/>
        <end position="141"/>
    </location>
</feature>
<proteinExistence type="predicted"/>
<dbReference type="OrthoDB" id="8370150at2"/>
<dbReference type="InParanoid" id="A0A2G4YSV2"/>
<sequence>MAAREKLIGTWKLVSWEISYSPDGAVTCPFGQNPEGILIYSPDGYMSANISQADRSRFNSASVRKASEVEKCMAFESNFSYAGPFTIEGDHVVHRVDHSLNPMMVGTIQRRHMEFIDRSLVLSASETLGEKSRRHRLHWVKAEPNHD</sequence>
<dbReference type="EMBL" id="PDEM01000016">
    <property type="protein sequence ID" value="PHZ85404.1"/>
    <property type="molecule type" value="Genomic_DNA"/>
</dbReference>
<evidence type="ECO:0000313" key="3">
    <source>
        <dbReference type="Proteomes" id="UP000229730"/>
    </source>
</evidence>
<evidence type="ECO:0000313" key="2">
    <source>
        <dbReference type="EMBL" id="PHZ85404.1"/>
    </source>
</evidence>
<keyword evidence="3" id="KW-1185">Reference proteome</keyword>
<reference evidence="2 3" key="1">
    <citation type="submission" date="2017-10" db="EMBL/GenBank/DDBJ databases">
        <title>Frigbacter circumglobatus gen. nov. sp. nov., isolated from sediment cultured in situ.</title>
        <authorList>
            <person name="Zhao Z."/>
        </authorList>
    </citation>
    <scope>NUCLEOTIDE SEQUENCE [LARGE SCALE GENOMIC DNA]</scope>
    <source>
        <strain evidence="2 3">ZYL</strain>
    </source>
</reference>
<dbReference type="AlphaFoldDB" id="A0A2G4YSV2"/>
<dbReference type="Pfam" id="PF13924">
    <property type="entry name" value="Lipocalin_5"/>
    <property type="match status" value="1"/>
</dbReference>
<organism evidence="2 3">
    <name type="scientific">Paremcibacter congregatus</name>
    <dbReference type="NCBI Taxonomy" id="2043170"/>
    <lineage>
        <taxon>Bacteria</taxon>
        <taxon>Pseudomonadati</taxon>
        <taxon>Pseudomonadota</taxon>
        <taxon>Alphaproteobacteria</taxon>
        <taxon>Emcibacterales</taxon>
        <taxon>Emcibacteraceae</taxon>
        <taxon>Paremcibacter</taxon>
    </lineage>
</organism>
<accession>A0A2G4YSV2</accession>
<gene>
    <name evidence="2" type="ORF">CRD36_08410</name>
</gene>
<dbReference type="RefSeq" id="WP_099472294.1">
    <property type="nucleotide sequence ID" value="NZ_CP041025.1"/>
</dbReference>
<comment type="caution">
    <text evidence="2">The sequence shown here is derived from an EMBL/GenBank/DDBJ whole genome shotgun (WGS) entry which is preliminary data.</text>
</comment>
<dbReference type="Proteomes" id="UP000229730">
    <property type="component" value="Unassembled WGS sequence"/>
</dbReference>
<evidence type="ECO:0000259" key="1">
    <source>
        <dbReference type="Pfam" id="PF13924"/>
    </source>
</evidence>